<dbReference type="InterPro" id="IPR033788">
    <property type="entry name" value="VbhA-like"/>
</dbReference>
<sequence length="64" mass="7167">MMIGTISESEMRRRTENVGLSVQSVRLEGGDVTRAFMRDAGEYARGSIGSAELLSRTRRRYGLE</sequence>
<evidence type="ECO:0000313" key="2">
    <source>
        <dbReference type="EMBL" id="EIJ24011.1"/>
    </source>
</evidence>
<reference evidence="2 3" key="1">
    <citation type="journal article" date="2013" name="Genome Announc.">
        <title>Draft Genome Sequences of Two Pairs of Human Intestinal Bifidobacterium longum subsp. longum Strains, 44B and 1-6B and 35B and 2-2B, Consecutively Isolated from Two Children after a 5-Year Time Period.</title>
        <authorList>
            <person name="Shkoporov A.N."/>
            <person name="Efimov B.A."/>
            <person name="Khokhlova E.V."/>
            <person name="Chaplin A.V."/>
            <person name="Kafarskaya L.I."/>
            <person name="Durkin A.S."/>
            <person name="McCorrison J."/>
            <person name="Torralba M."/>
            <person name="Gillis M."/>
            <person name="Sutton G."/>
            <person name="Weibel D.B."/>
            <person name="Nelson K.E."/>
            <person name="Smeianov V.V."/>
        </authorList>
    </citation>
    <scope>NUCLEOTIDE SEQUENCE [LARGE SCALE GENOMIC DNA]</scope>
    <source>
        <strain evidence="2 3">1-6B</strain>
    </source>
</reference>
<dbReference type="CDD" id="cd11586">
    <property type="entry name" value="VbhA_like"/>
    <property type="match status" value="1"/>
</dbReference>
<evidence type="ECO:0000313" key="3">
    <source>
        <dbReference type="Proteomes" id="UP000006410"/>
    </source>
</evidence>
<dbReference type="AlphaFoldDB" id="A0AA87IE14"/>
<proteinExistence type="predicted"/>
<dbReference type="Proteomes" id="UP000006410">
    <property type="component" value="Unassembled WGS sequence"/>
</dbReference>
<organism evidence="2 3">
    <name type="scientific">Bifidobacterium longum subsp. longum 1-6B</name>
    <dbReference type="NCBI Taxonomy" id="1161744"/>
    <lineage>
        <taxon>Bacteria</taxon>
        <taxon>Bacillati</taxon>
        <taxon>Actinomycetota</taxon>
        <taxon>Actinomycetes</taxon>
        <taxon>Bifidobacteriales</taxon>
        <taxon>Bifidobacteriaceae</taxon>
        <taxon>Bifidobacterium</taxon>
    </lineage>
</organism>
<dbReference type="EMBL" id="AJTF01000119">
    <property type="protein sequence ID" value="EIJ24011.1"/>
    <property type="molecule type" value="Genomic_DNA"/>
</dbReference>
<feature type="domain" description="Antitoxin VbhA" evidence="1">
    <location>
        <begin position="23"/>
        <end position="60"/>
    </location>
</feature>
<protein>
    <recommendedName>
        <fullName evidence="1">Antitoxin VbhA domain-containing protein</fullName>
    </recommendedName>
</protein>
<dbReference type="InterPro" id="IPR043038">
    <property type="entry name" value="VbhA_sf"/>
</dbReference>
<evidence type="ECO:0000259" key="1">
    <source>
        <dbReference type="Pfam" id="PF18495"/>
    </source>
</evidence>
<accession>A0AA87IE14</accession>
<dbReference type="Gene3D" id="1.10.8.1050">
    <property type="entry name" value="Antitoxin VbhA-like"/>
    <property type="match status" value="1"/>
</dbReference>
<name>A0AA87IE14_BIFLL</name>
<comment type="caution">
    <text evidence="2">The sequence shown here is derived from an EMBL/GenBank/DDBJ whole genome shotgun (WGS) entry which is preliminary data.</text>
</comment>
<dbReference type="InterPro" id="IPR041535">
    <property type="entry name" value="VbhA"/>
</dbReference>
<gene>
    <name evidence="2" type="ORF">HMPREF1313_2219</name>
</gene>
<dbReference type="Pfam" id="PF18495">
    <property type="entry name" value="VbhA"/>
    <property type="match status" value="1"/>
</dbReference>